<dbReference type="Proteomes" id="UP000186551">
    <property type="component" value="Unassembled WGS sequence"/>
</dbReference>
<comment type="caution">
    <text evidence="11">The sequence shown here is derived from an EMBL/GenBank/DDBJ whole genome shotgun (WGS) entry which is preliminary data.</text>
</comment>
<dbReference type="SUPFAM" id="SSF74653">
    <property type="entry name" value="TolA/TonB C-terminal domain"/>
    <property type="match status" value="1"/>
</dbReference>
<reference evidence="11 12" key="1">
    <citation type="submission" date="2016-03" db="EMBL/GenBank/DDBJ databases">
        <title>Genome sequence of Pontibacter sp. nov., of the family cytophagaceae, isolated from marine sediment of the Yellow Sea, China.</title>
        <authorList>
            <person name="Zhang G."/>
            <person name="Zhang R."/>
        </authorList>
    </citation>
    <scope>NUCLEOTIDE SEQUENCE [LARGE SCALE GENOMIC DNA]</scope>
    <source>
        <strain evidence="11 12">S10-8</strain>
    </source>
</reference>
<evidence type="ECO:0000313" key="12">
    <source>
        <dbReference type="Proteomes" id="UP000186551"/>
    </source>
</evidence>
<gene>
    <name evidence="11" type="ORF">A3841_16225</name>
</gene>
<dbReference type="PANTHER" id="PTHR33446:SF2">
    <property type="entry name" value="PROTEIN TONB"/>
    <property type="match status" value="1"/>
</dbReference>
<evidence type="ECO:0000256" key="5">
    <source>
        <dbReference type="ARBA" id="ARBA00022519"/>
    </source>
</evidence>
<comment type="similarity">
    <text evidence="2">Belongs to the TonB family.</text>
</comment>
<evidence type="ECO:0000256" key="1">
    <source>
        <dbReference type="ARBA" id="ARBA00004383"/>
    </source>
</evidence>
<name>A0A1Q5PCF6_9BACT</name>
<dbReference type="GO" id="GO:0015031">
    <property type="term" value="P:protein transport"/>
    <property type="evidence" value="ECO:0007669"/>
    <property type="project" value="UniProtKB-KW"/>
</dbReference>
<dbReference type="InterPro" id="IPR006260">
    <property type="entry name" value="TonB/TolA_C"/>
</dbReference>
<keyword evidence="4" id="KW-1003">Cell membrane</keyword>
<protein>
    <recommendedName>
        <fullName evidence="10">TonB C-terminal domain-containing protein</fullName>
    </recommendedName>
</protein>
<organism evidence="11 12">
    <name type="scientific">Pontibacter flavimaris</name>
    <dbReference type="NCBI Taxonomy" id="1797110"/>
    <lineage>
        <taxon>Bacteria</taxon>
        <taxon>Pseudomonadati</taxon>
        <taxon>Bacteroidota</taxon>
        <taxon>Cytophagia</taxon>
        <taxon>Cytophagales</taxon>
        <taxon>Hymenobacteraceae</taxon>
        <taxon>Pontibacter</taxon>
    </lineage>
</organism>
<dbReference type="Gene3D" id="3.30.1150.10">
    <property type="match status" value="1"/>
</dbReference>
<sequence length="94" mass="10365">MFRFLGSNIKLPKNPPAGTVTLSFVVEVDGSIKDVEVVQRISPEVDAACLKAIYKMSGKWEPGMQNNKLVPVRFTVPIGITPAPGRKKKEQEQL</sequence>
<keyword evidence="8" id="KW-1133">Transmembrane helix</keyword>
<keyword evidence="9" id="KW-0472">Membrane</keyword>
<keyword evidence="7" id="KW-0653">Protein transport</keyword>
<dbReference type="InterPro" id="IPR051045">
    <property type="entry name" value="TonB-dependent_transducer"/>
</dbReference>
<evidence type="ECO:0000256" key="3">
    <source>
        <dbReference type="ARBA" id="ARBA00022448"/>
    </source>
</evidence>
<dbReference type="EMBL" id="LVWA01000005">
    <property type="protein sequence ID" value="OKL39918.1"/>
    <property type="molecule type" value="Genomic_DNA"/>
</dbReference>
<evidence type="ECO:0000256" key="4">
    <source>
        <dbReference type="ARBA" id="ARBA00022475"/>
    </source>
</evidence>
<keyword evidence="12" id="KW-1185">Reference proteome</keyword>
<dbReference type="NCBIfam" id="TIGR01352">
    <property type="entry name" value="tonB_Cterm"/>
    <property type="match status" value="1"/>
</dbReference>
<dbReference type="AlphaFoldDB" id="A0A1Q5PCF6"/>
<dbReference type="GO" id="GO:0055085">
    <property type="term" value="P:transmembrane transport"/>
    <property type="evidence" value="ECO:0007669"/>
    <property type="project" value="InterPro"/>
</dbReference>
<evidence type="ECO:0000313" key="11">
    <source>
        <dbReference type="EMBL" id="OKL39918.1"/>
    </source>
</evidence>
<evidence type="ECO:0000256" key="8">
    <source>
        <dbReference type="ARBA" id="ARBA00022989"/>
    </source>
</evidence>
<evidence type="ECO:0000256" key="9">
    <source>
        <dbReference type="ARBA" id="ARBA00023136"/>
    </source>
</evidence>
<evidence type="ECO:0000256" key="7">
    <source>
        <dbReference type="ARBA" id="ARBA00022927"/>
    </source>
</evidence>
<keyword evidence="5" id="KW-0997">Cell inner membrane</keyword>
<keyword evidence="6" id="KW-0812">Transmembrane</keyword>
<accession>A0A1Q5PCF6</accession>
<proteinExistence type="inferred from homology"/>
<evidence type="ECO:0000256" key="6">
    <source>
        <dbReference type="ARBA" id="ARBA00022692"/>
    </source>
</evidence>
<dbReference type="GO" id="GO:0031992">
    <property type="term" value="F:energy transducer activity"/>
    <property type="evidence" value="ECO:0007669"/>
    <property type="project" value="TreeGrafter"/>
</dbReference>
<keyword evidence="3" id="KW-0813">Transport</keyword>
<evidence type="ECO:0000259" key="10">
    <source>
        <dbReference type="Pfam" id="PF03544"/>
    </source>
</evidence>
<evidence type="ECO:0000256" key="2">
    <source>
        <dbReference type="ARBA" id="ARBA00006555"/>
    </source>
</evidence>
<dbReference type="GO" id="GO:0098797">
    <property type="term" value="C:plasma membrane protein complex"/>
    <property type="evidence" value="ECO:0007669"/>
    <property type="project" value="TreeGrafter"/>
</dbReference>
<dbReference type="InterPro" id="IPR037682">
    <property type="entry name" value="TonB_C"/>
</dbReference>
<dbReference type="STRING" id="1797110.A3841_16225"/>
<comment type="subcellular location">
    <subcellularLocation>
        <location evidence="1">Cell inner membrane</location>
        <topology evidence="1">Single-pass membrane protein</topology>
        <orientation evidence="1">Periplasmic side</orientation>
    </subcellularLocation>
</comment>
<dbReference type="PANTHER" id="PTHR33446">
    <property type="entry name" value="PROTEIN TONB-RELATED"/>
    <property type="match status" value="1"/>
</dbReference>
<feature type="domain" description="TonB C-terminal" evidence="10">
    <location>
        <begin position="18"/>
        <end position="78"/>
    </location>
</feature>
<dbReference type="Pfam" id="PF03544">
    <property type="entry name" value="TonB_C"/>
    <property type="match status" value="1"/>
</dbReference>